<feature type="compositionally biased region" description="Basic residues" evidence="1">
    <location>
        <begin position="1"/>
        <end position="10"/>
    </location>
</feature>
<dbReference type="AlphaFoldDB" id="A0A917GY96"/>
<gene>
    <name evidence="2" type="ORF">GCM10011374_25590</name>
</gene>
<evidence type="ECO:0000313" key="2">
    <source>
        <dbReference type="EMBL" id="GGG61453.1"/>
    </source>
</evidence>
<evidence type="ECO:0000313" key="3">
    <source>
        <dbReference type="Proteomes" id="UP000638848"/>
    </source>
</evidence>
<organism evidence="2 3">
    <name type="scientific">Kocuria dechangensis</name>
    <dbReference type="NCBI Taxonomy" id="1176249"/>
    <lineage>
        <taxon>Bacteria</taxon>
        <taxon>Bacillati</taxon>
        <taxon>Actinomycetota</taxon>
        <taxon>Actinomycetes</taxon>
        <taxon>Micrococcales</taxon>
        <taxon>Micrococcaceae</taxon>
        <taxon>Kocuria</taxon>
    </lineage>
</organism>
<feature type="region of interest" description="Disordered" evidence="1">
    <location>
        <begin position="1"/>
        <end position="26"/>
    </location>
</feature>
<sequence>MTSALHHGRAAVRSDVPGDALPSGIPSPPGRAAGHCAALGLLCRLETACGQGTGVVSAVTFPGALIDLCTTDGDRETFPGVKDLGLYVEATITANAQRRPAQAPVVAPQARLCWAKWCEVLAGLAAHPATVEAQEHPGRVFAVHRLPTVALIAVTDGMRTEVRSIALDEGPRHRLPHRIRRRDPAT</sequence>
<dbReference type="Proteomes" id="UP000638848">
    <property type="component" value="Unassembled WGS sequence"/>
</dbReference>
<reference evidence="2" key="1">
    <citation type="journal article" date="2014" name="Int. J. Syst. Evol. Microbiol.">
        <title>Complete genome sequence of Corynebacterium casei LMG S-19264T (=DSM 44701T), isolated from a smear-ripened cheese.</title>
        <authorList>
            <consortium name="US DOE Joint Genome Institute (JGI-PGF)"/>
            <person name="Walter F."/>
            <person name="Albersmeier A."/>
            <person name="Kalinowski J."/>
            <person name="Ruckert C."/>
        </authorList>
    </citation>
    <scope>NUCLEOTIDE SEQUENCE</scope>
    <source>
        <strain evidence="2">CGMCC 1.12187</strain>
    </source>
</reference>
<name>A0A917GY96_9MICC</name>
<keyword evidence="3" id="KW-1185">Reference proteome</keyword>
<comment type="caution">
    <text evidence="2">The sequence shown here is derived from an EMBL/GenBank/DDBJ whole genome shotgun (WGS) entry which is preliminary data.</text>
</comment>
<dbReference type="EMBL" id="BMEQ01000014">
    <property type="protein sequence ID" value="GGG61453.1"/>
    <property type="molecule type" value="Genomic_DNA"/>
</dbReference>
<accession>A0A917GY96</accession>
<evidence type="ECO:0000256" key="1">
    <source>
        <dbReference type="SAM" id="MobiDB-lite"/>
    </source>
</evidence>
<protein>
    <submittedName>
        <fullName evidence="2">Uncharacterized protein</fullName>
    </submittedName>
</protein>
<reference evidence="2" key="2">
    <citation type="submission" date="2020-09" db="EMBL/GenBank/DDBJ databases">
        <authorList>
            <person name="Sun Q."/>
            <person name="Zhou Y."/>
        </authorList>
    </citation>
    <scope>NUCLEOTIDE SEQUENCE</scope>
    <source>
        <strain evidence="2">CGMCC 1.12187</strain>
    </source>
</reference>
<proteinExistence type="predicted"/>